<keyword evidence="7" id="KW-1185">Reference proteome</keyword>
<accession>A0ABN9MN47</accession>
<keyword evidence="4" id="KW-0677">Repeat</keyword>
<dbReference type="SMART" id="SM00209">
    <property type="entry name" value="TSP1"/>
    <property type="match status" value="2"/>
</dbReference>
<dbReference type="PANTHER" id="PTHR13723">
    <property type="entry name" value="ADAMTS A DISINTEGRIN AND METALLOPROTEASE WITH THROMBOSPONDIN MOTIFS PROTEASE"/>
    <property type="match status" value="1"/>
</dbReference>
<dbReference type="Gene3D" id="2.20.100.10">
    <property type="entry name" value="Thrombospondin type-1 (TSP1) repeat"/>
    <property type="match status" value="1"/>
</dbReference>
<dbReference type="InterPro" id="IPR038717">
    <property type="entry name" value="Tc1-like_DDE_dom"/>
</dbReference>
<dbReference type="InterPro" id="IPR050439">
    <property type="entry name" value="ADAMTS_ADAMTS-like"/>
</dbReference>
<sequence length="235" mass="26877">MKRGWVFQHDNYSKHTAMAMKEWLCKKHMKVLEWPSQSPDLNPIENLWRKLKVHVAQRQAQNITTLEEICIEEWANIPPTCSVECGSGTQQRDVICIHKASEGFTVVKPQECSYLERPPNQQSCILKSCGAKLFFTDWSACSKSCEGGFRIREVRCLADDMSHSDKCEAEFKPGENESCNTQECIPEIDEQCKDKYYNCNVVVQARLCVYAYYKTACCASCVKAASRQSGFMGRR</sequence>
<dbReference type="Pfam" id="PF13358">
    <property type="entry name" value="DDE_3"/>
    <property type="match status" value="1"/>
</dbReference>
<dbReference type="InterPro" id="IPR010909">
    <property type="entry name" value="PLAC"/>
</dbReference>
<dbReference type="PROSITE" id="PS50092">
    <property type="entry name" value="TSP1"/>
    <property type="match status" value="1"/>
</dbReference>
<dbReference type="Proteomes" id="UP001176940">
    <property type="component" value="Unassembled WGS sequence"/>
</dbReference>
<evidence type="ECO:0000256" key="1">
    <source>
        <dbReference type="ARBA" id="ARBA00004613"/>
    </source>
</evidence>
<dbReference type="InterPro" id="IPR036383">
    <property type="entry name" value="TSP1_rpt_sf"/>
</dbReference>
<evidence type="ECO:0000256" key="4">
    <source>
        <dbReference type="ARBA" id="ARBA00022737"/>
    </source>
</evidence>
<reference evidence="6" key="1">
    <citation type="submission" date="2023-07" db="EMBL/GenBank/DDBJ databases">
        <authorList>
            <person name="Stuckert A."/>
        </authorList>
    </citation>
    <scope>NUCLEOTIDE SEQUENCE</scope>
</reference>
<dbReference type="SUPFAM" id="SSF82895">
    <property type="entry name" value="TSP-1 type 1 repeat"/>
    <property type="match status" value="2"/>
</dbReference>
<gene>
    <name evidence="6" type="ORF">RIMI_LOCUS22896954</name>
</gene>
<dbReference type="Pfam" id="PF08686">
    <property type="entry name" value="PLAC"/>
    <property type="match status" value="1"/>
</dbReference>
<dbReference type="InterPro" id="IPR000884">
    <property type="entry name" value="TSP1_rpt"/>
</dbReference>
<organism evidence="6 7">
    <name type="scientific">Ranitomeya imitator</name>
    <name type="common">mimic poison frog</name>
    <dbReference type="NCBI Taxonomy" id="111125"/>
    <lineage>
        <taxon>Eukaryota</taxon>
        <taxon>Metazoa</taxon>
        <taxon>Chordata</taxon>
        <taxon>Craniata</taxon>
        <taxon>Vertebrata</taxon>
        <taxon>Euteleostomi</taxon>
        <taxon>Amphibia</taxon>
        <taxon>Batrachia</taxon>
        <taxon>Anura</taxon>
        <taxon>Neobatrachia</taxon>
        <taxon>Hyloidea</taxon>
        <taxon>Dendrobatidae</taxon>
        <taxon>Dendrobatinae</taxon>
        <taxon>Ranitomeya</taxon>
    </lineage>
</organism>
<feature type="domain" description="PLAC" evidence="5">
    <location>
        <begin position="188"/>
        <end position="225"/>
    </location>
</feature>
<comment type="subcellular location">
    <subcellularLocation>
        <location evidence="1">Secreted</location>
    </subcellularLocation>
</comment>
<comment type="caution">
    <text evidence="6">The sequence shown here is derived from an EMBL/GenBank/DDBJ whole genome shotgun (WGS) entry which is preliminary data.</text>
</comment>
<evidence type="ECO:0000256" key="3">
    <source>
        <dbReference type="ARBA" id="ARBA00022729"/>
    </source>
</evidence>
<proteinExistence type="predicted"/>
<dbReference type="InterPro" id="IPR036397">
    <property type="entry name" value="RNaseH_sf"/>
</dbReference>
<dbReference type="PANTHER" id="PTHR13723:SF281">
    <property type="entry name" value="PAPILIN"/>
    <property type="match status" value="1"/>
</dbReference>
<protein>
    <recommendedName>
        <fullName evidence="5">PLAC domain-containing protein</fullName>
    </recommendedName>
</protein>
<dbReference type="Gene3D" id="3.30.420.10">
    <property type="entry name" value="Ribonuclease H-like superfamily/Ribonuclease H"/>
    <property type="match status" value="1"/>
</dbReference>
<evidence type="ECO:0000313" key="6">
    <source>
        <dbReference type="EMBL" id="CAJ0968202.1"/>
    </source>
</evidence>
<evidence type="ECO:0000256" key="2">
    <source>
        <dbReference type="ARBA" id="ARBA00022525"/>
    </source>
</evidence>
<evidence type="ECO:0000259" key="5">
    <source>
        <dbReference type="PROSITE" id="PS50900"/>
    </source>
</evidence>
<keyword evidence="3" id="KW-0732">Signal</keyword>
<keyword evidence="2" id="KW-0964">Secreted</keyword>
<dbReference type="Pfam" id="PF19030">
    <property type="entry name" value="TSP1_ADAMTS"/>
    <property type="match status" value="2"/>
</dbReference>
<evidence type="ECO:0000313" key="7">
    <source>
        <dbReference type="Proteomes" id="UP001176940"/>
    </source>
</evidence>
<name>A0ABN9MN47_9NEOB</name>
<dbReference type="EMBL" id="CAUEEQ010079036">
    <property type="protein sequence ID" value="CAJ0968202.1"/>
    <property type="molecule type" value="Genomic_DNA"/>
</dbReference>
<dbReference type="PROSITE" id="PS50900">
    <property type="entry name" value="PLAC"/>
    <property type="match status" value="1"/>
</dbReference>